<sequence>MKPEKFYFRANLVFIFLFLNLWDLLINKILFNGMVMGMLMFGPIAFLWLFTSIRSAALVTLVSIAEFMVMLVFVGEGVELGGTALNFKSAFFLPFFIWAGVNGYWGLKRYYDFKEKKKQG</sequence>
<dbReference type="AlphaFoldDB" id="A0A0G0RMF3"/>
<keyword evidence="1" id="KW-0472">Membrane</keyword>
<protein>
    <submittedName>
        <fullName evidence="2">Uncharacterized protein</fullName>
    </submittedName>
</protein>
<evidence type="ECO:0000313" key="3">
    <source>
        <dbReference type="Proteomes" id="UP000034531"/>
    </source>
</evidence>
<evidence type="ECO:0000313" key="2">
    <source>
        <dbReference type="EMBL" id="KKR51081.1"/>
    </source>
</evidence>
<feature type="transmembrane region" description="Helical" evidence="1">
    <location>
        <begin position="7"/>
        <end position="25"/>
    </location>
</feature>
<feature type="transmembrane region" description="Helical" evidence="1">
    <location>
        <begin position="31"/>
        <end position="50"/>
    </location>
</feature>
<organism evidence="2 3">
    <name type="scientific">Candidatus Curtissbacteria bacterium GW2011_GWA1_40_16</name>
    <dbReference type="NCBI Taxonomy" id="1618405"/>
    <lineage>
        <taxon>Bacteria</taxon>
        <taxon>Candidatus Curtissiibacteriota</taxon>
    </lineage>
</organism>
<gene>
    <name evidence="2" type="ORF">UT84_C0003G0076</name>
</gene>
<dbReference type="Proteomes" id="UP000034531">
    <property type="component" value="Unassembled WGS sequence"/>
</dbReference>
<keyword evidence="1" id="KW-0812">Transmembrane</keyword>
<feature type="transmembrane region" description="Helical" evidence="1">
    <location>
        <begin position="57"/>
        <end position="75"/>
    </location>
</feature>
<comment type="caution">
    <text evidence="2">The sequence shown here is derived from an EMBL/GenBank/DDBJ whole genome shotgun (WGS) entry which is preliminary data.</text>
</comment>
<keyword evidence="1" id="KW-1133">Transmembrane helix</keyword>
<evidence type="ECO:0000256" key="1">
    <source>
        <dbReference type="SAM" id="Phobius"/>
    </source>
</evidence>
<name>A0A0G0RMF3_9BACT</name>
<dbReference type="EMBL" id="LBYI01000003">
    <property type="protein sequence ID" value="KKR51081.1"/>
    <property type="molecule type" value="Genomic_DNA"/>
</dbReference>
<reference evidence="2 3" key="1">
    <citation type="journal article" date="2015" name="Nature">
        <title>rRNA introns, odd ribosomes, and small enigmatic genomes across a large radiation of phyla.</title>
        <authorList>
            <person name="Brown C.T."/>
            <person name="Hug L.A."/>
            <person name="Thomas B.C."/>
            <person name="Sharon I."/>
            <person name="Castelle C.J."/>
            <person name="Singh A."/>
            <person name="Wilkins M.J."/>
            <person name="Williams K.H."/>
            <person name="Banfield J.F."/>
        </authorList>
    </citation>
    <scope>NUCLEOTIDE SEQUENCE [LARGE SCALE GENOMIC DNA]</scope>
</reference>
<proteinExistence type="predicted"/>
<accession>A0A0G0RMF3</accession>
<feature type="transmembrane region" description="Helical" evidence="1">
    <location>
        <begin position="87"/>
        <end position="107"/>
    </location>
</feature>